<name>A0AAP6LKF1_RIEAN</name>
<comment type="caution">
    <text evidence="1">The sequence shown here is derived from an EMBL/GenBank/DDBJ whole genome shotgun (WGS) entry which is preliminary data.</text>
</comment>
<dbReference type="Proteomes" id="UP001284033">
    <property type="component" value="Unassembled WGS sequence"/>
</dbReference>
<protein>
    <submittedName>
        <fullName evidence="1">Uncharacterized protein</fullName>
    </submittedName>
</protein>
<gene>
    <name evidence="1" type="ORF">PG303_05035</name>
</gene>
<evidence type="ECO:0000313" key="1">
    <source>
        <dbReference type="EMBL" id="MDY3512578.1"/>
    </source>
</evidence>
<dbReference type="RefSeq" id="WP_253037526.1">
    <property type="nucleotide sequence ID" value="NZ_CP168322.1"/>
</dbReference>
<sequence>MGYGMGARGRSLNSKHLNKLVSNTTKKAGNAIQLTFDKKISSSKFYKQMNPKALNINSPQGFKSANGIKWQYYKGGKTNPNGWTIKGITPNKQTIIMRFSK</sequence>
<organism evidence="1 2">
    <name type="scientific">Riemerella anatipestifer</name>
    <name type="common">Moraxella anatipestifer</name>
    <dbReference type="NCBI Taxonomy" id="34085"/>
    <lineage>
        <taxon>Bacteria</taxon>
        <taxon>Pseudomonadati</taxon>
        <taxon>Bacteroidota</taxon>
        <taxon>Flavobacteriia</taxon>
        <taxon>Flavobacteriales</taxon>
        <taxon>Weeksellaceae</taxon>
        <taxon>Riemerella</taxon>
    </lineage>
</organism>
<evidence type="ECO:0000313" key="2">
    <source>
        <dbReference type="Proteomes" id="UP001284033"/>
    </source>
</evidence>
<reference evidence="1" key="1">
    <citation type="submission" date="2023-01" db="EMBL/GenBank/DDBJ databases">
        <title>Genome-based studies on antimicrobial resistance profiles of Riemerella anatipestifer in China, 1994 to 2021.</title>
        <authorList>
            <person name="Yang Z."/>
            <person name="Zhu D."/>
        </authorList>
    </citation>
    <scope>NUCLEOTIDE SEQUENCE</scope>
    <source>
        <strain evidence="1">RCAD1218</strain>
    </source>
</reference>
<dbReference type="EMBL" id="JAQZHK010000003">
    <property type="protein sequence ID" value="MDY3512578.1"/>
    <property type="molecule type" value="Genomic_DNA"/>
</dbReference>
<accession>A0AAP6LKF1</accession>
<dbReference type="AlphaFoldDB" id="A0AAP6LKF1"/>
<proteinExistence type="predicted"/>